<dbReference type="EMBL" id="MFKU01000006">
    <property type="protein sequence ID" value="OGG48945.1"/>
    <property type="molecule type" value="Genomic_DNA"/>
</dbReference>
<gene>
    <name evidence="2" type="ORF">A2678_02685</name>
</gene>
<keyword evidence="1" id="KW-0472">Membrane</keyword>
<keyword evidence="1" id="KW-1133">Transmembrane helix</keyword>
<name>A0A1F6CIF1_9BACT</name>
<sequence length="59" mass="6394">MTLTPGLSLILFVIYFIPSIVAFAKGKGDALLICLLNLVIGWTVIGWIACLIWASSDKI</sequence>
<evidence type="ECO:0000256" key="1">
    <source>
        <dbReference type="SAM" id="Phobius"/>
    </source>
</evidence>
<feature type="transmembrane region" description="Helical" evidence="1">
    <location>
        <begin position="6"/>
        <end position="24"/>
    </location>
</feature>
<dbReference type="AlphaFoldDB" id="A0A1F6CIF1"/>
<dbReference type="STRING" id="1798481.A2678_02685"/>
<protein>
    <recommendedName>
        <fullName evidence="4">Superinfection immunity protein</fullName>
    </recommendedName>
</protein>
<evidence type="ECO:0000313" key="3">
    <source>
        <dbReference type="Proteomes" id="UP000178815"/>
    </source>
</evidence>
<dbReference type="InterPro" id="IPR016410">
    <property type="entry name" value="Phage_imm"/>
</dbReference>
<accession>A0A1F6CIF1</accession>
<comment type="caution">
    <text evidence="2">The sequence shown here is derived from an EMBL/GenBank/DDBJ whole genome shotgun (WGS) entry which is preliminary data.</text>
</comment>
<evidence type="ECO:0000313" key="2">
    <source>
        <dbReference type="EMBL" id="OGG48945.1"/>
    </source>
</evidence>
<reference evidence="2 3" key="1">
    <citation type="journal article" date="2016" name="Nat. Commun.">
        <title>Thousands of microbial genomes shed light on interconnected biogeochemical processes in an aquifer system.</title>
        <authorList>
            <person name="Anantharaman K."/>
            <person name="Brown C.T."/>
            <person name="Hug L.A."/>
            <person name="Sharon I."/>
            <person name="Castelle C.J."/>
            <person name="Probst A.J."/>
            <person name="Thomas B.C."/>
            <person name="Singh A."/>
            <person name="Wilkins M.J."/>
            <person name="Karaoz U."/>
            <person name="Brodie E.L."/>
            <person name="Williams K.H."/>
            <person name="Hubbard S.S."/>
            <person name="Banfield J.F."/>
        </authorList>
    </citation>
    <scope>NUCLEOTIDE SEQUENCE [LARGE SCALE GENOMIC DNA]</scope>
</reference>
<dbReference type="Pfam" id="PF14373">
    <property type="entry name" value="Imm_superinfect"/>
    <property type="match status" value="1"/>
</dbReference>
<evidence type="ECO:0008006" key="4">
    <source>
        <dbReference type="Google" id="ProtNLM"/>
    </source>
</evidence>
<organism evidence="2 3">
    <name type="scientific">Candidatus Kaiserbacteria bacterium RIFCSPHIGHO2_01_FULL_53_31</name>
    <dbReference type="NCBI Taxonomy" id="1798481"/>
    <lineage>
        <taxon>Bacteria</taxon>
        <taxon>Candidatus Kaiseribacteriota</taxon>
    </lineage>
</organism>
<keyword evidence="1" id="KW-0812">Transmembrane</keyword>
<feature type="transmembrane region" description="Helical" evidence="1">
    <location>
        <begin position="31"/>
        <end position="54"/>
    </location>
</feature>
<dbReference type="Proteomes" id="UP000178815">
    <property type="component" value="Unassembled WGS sequence"/>
</dbReference>
<proteinExistence type="predicted"/>